<dbReference type="InterPro" id="IPR011330">
    <property type="entry name" value="Glyco_hydro/deAcase_b/a-brl"/>
</dbReference>
<evidence type="ECO:0000313" key="4">
    <source>
        <dbReference type="EMBL" id="GAA0957693.1"/>
    </source>
</evidence>
<sequence>MRHRFALLCAAVALAAGSLVAIIQPATAATNTIVSLTFDDGQASHIDTLPMLQSRGMRGTYYINSGWVGDSDYYMTWPQIHQLADAGNEIASHSVHHTVLTRVSQTTAMHEVCDDRANIVAQGFPAPVSFAYPEAEYNSTAEQIVRNCGFTSARGVGGVSEDGCDQCPYAESVPPVDPMALQTPQSPDENTTVAQLQSYVTAAETHGGGWVVLTFHGVCSDRCTDELSFSTAKFTAFLDWLKAREANGTVVQTVGDVMGGVPVTPPPPGPPTTSIACGGTTCSTGWYRSSSVDVALSTFDPDGSAVASTRYTTDGTDPVSSATAVAYTGPFAVSGPSTTVQYYSTDVDGHAEPVKSALIQIDAVAPTVALTSPLADSSYRRGTSIPLAATADDAGGSGIARVVFRDGSSTLRTDTSAPYSWSWATSSNARTGPHVLTAVATDVAGNTVTSASVTINITRR</sequence>
<dbReference type="Pfam" id="PF01522">
    <property type="entry name" value="Polysacc_deac_1"/>
    <property type="match status" value="1"/>
</dbReference>
<dbReference type="InterPro" id="IPR051398">
    <property type="entry name" value="Polysacch_Deacetylase"/>
</dbReference>
<keyword evidence="1 2" id="KW-0732">Signal</keyword>
<comment type="caution">
    <text evidence="4">The sequence shown here is derived from an EMBL/GenBank/DDBJ whole genome shotgun (WGS) entry which is preliminary data.</text>
</comment>
<feature type="domain" description="NodB homology" evidence="3">
    <location>
        <begin position="32"/>
        <end position="251"/>
    </location>
</feature>
<organism evidence="4 5">
    <name type="scientific">Kribbella koreensis</name>
    <dbReference type="NCBI Taxonomy" id="57909"/>
    <lineage>
        <taxon>Bacteria</taxon>
        <taxon>Bacillati</taxon>
        <taxon>Actinomycetota</taxon>
        <taxon>Actinomycetes</taxon>
        <taxon>Propionibacteriales</taxon>
        <taxon>Kribbellaceae</taxon>
        <taxon>Kribbella</taxon>
    </lineage>
</organism>
<dbReference type="Gene3D" id="3.20.20.370">
    <property type="entry name" value="Glycoside hydrolase/deacetylase"/>
    <property type="match status" value="1"/>
</dbReference>
<feature type="chain" id="PRO_5046851233" description="NodB homology domain-containing protein" evidence="2">
    <location>
        <begin position="29"/>
        <end position="460"/>
    </location>
</feature>
<dbReference type="Proteomes" id="UP001500542">
    <property type="component" value="Unassembled WGS sequence"/>
</dbReference>
<evidence type="ECO:0000256" key="2">
    <source>
        <dbReference type="SAM" id="SignalP"/>
    </source>
</evidence>
<dbReference type="Pfam" id="PF17957">
    <property type="entry name" value="Big_7"/>
    <property type="match status" value="1"/>
</dbReference>
<protein>
    <recommendedName>
        <fullName evidence="3">NodB homology domain-containing protein</fullName>
    </recommendedName>
</protein>
<feature type="signal peptide" evidence="2">
    <location>
        <begin position="1"/>
        <end position="28"/>
    </location>
</feature>
<dbReference type="RefSeq" id="WP_343980154.1">
    <property type="nucleotide sequence ID" value="NZ_BAAAHK010000019.1"/>
</dbReference>
<dbReference type="InterPro" id="IPR059177">
    <property type="entry name" value="GH29D-like_dom"/>
</dbReference>
<dbReference type="PANTHER" id="PTHR34216">
    <property type="match status" value="1"/>
</dbReference>
<evidence type="ECO:0000259" key="3">
    <source>
        <dbReference type="PROSITE" id="PS51677"/>
    </source>
</evidence>
<name>A0ABP4BZZ5_9ACTN</name>
<accession>A0ABP4BZZ5</accession>
<gene>
    <name evidence="4" type="ORF">GCM10009554_68780</name>
</gene>
<dbReference type="Pfam" id="PF13290">
    <property type="entry name" value="CHB_HEX_C_1"/>
    <property type="match status" value="1"/>
</dbReference>
<dbReference type="CDD" id="cd10967">
    <property type="entry name" value="CE4_GLA_like_6s"/>
    <property type="match status" value="1"/>
</dbReference>
<dbReference type="EMBL" id="BAAAHK010000019">
    <property type="protein sequence ID" value="GAA0957693.1"/>
    <property type="molecule type" value="Genomic_DNA"/>
</dbReference>
<evidence type="ECO:0000256" key="1">
    <source>
        <dbReference type="ARBA" id="ARBA00022729"/>
    </source>
</evidence>
<keyword evidence="5" id="KW-1185">Reference proteome</keyword>
<dbReference type="PANTHER" id="PTHR34216:SF11">
    <property type="entry name" value="CHITOOLIGOSACCHARIDE DEACETYLASE"/>
    <property type="match status" value="1"/>
</dbReference>
<dbReference type="InterPro" id="IPR002509">
    <property type="entry name" value="NODB_dom"/>
</dbReference>
<dbReference type="Gene3D" id="2.60.40.10">
    <property type="entry name" value="Immunoglobulins"/>
    <property type="match status" value="1"/>
</dbReference>
<reference evidence="5" key="1">
    <citation type="journal article" date="2019" name="Int. J. Syst. Evol. Microbiol.">
        <title>The Global Catalogue of Microorganisms (GCM) 10K type strain sequencing project: providing services to taxonomists for standard genome sequencing and annotation.</title>
        <authorList>
            <consortium name="The Broad Institute Genomics Platform"/>
            <consortium name="The Broad Institute Genome Sequencing Center for Infectious Disease"/>
            <person name="Wu L."/>
            <person name="Ma J."/>
        </authorList>
    </citation>
    <scope>NUCLEOTIDE SEQUENCE [LARGE SCALE GENOMIC DNA]</scope>
    <source>
        <strain evidence="5">JCM 10977</strain>
    </source>
</reference>
<proteinExistence type="predicted"/>
<dbReference type="PROSITE" id="PS51677">
    <property type="entry name" value="NODB"/>
    <property type="match status" value="1"/>
</dbReference>
<dbReference type="SUPFAM" id="SSF88713">
    <property type="entry name" value="Glycoside hydrolase/deacetylase"/>
    <property type="match status" value="1"/>
</dbReference>
<evidence type="ECO:0000313" key="5">
    <source>
        <dbReference type="Proteomes" id="UP001500542"/>
    </source>
</evidence>
<dbReference type="InterPro" id="IPR013783">
    <property type="entry name" value="Ig-like_fold"/>
</dbReference>